<dbReference type="InterPro" id="IPR023210">
    <property type="entry name" value="NADP_OxRdtase_dom"/>
</dbReference>
<dbReference type="PRINTS" id="PR00069">
    <property type="entry name" value="ALDKETRDTASE"/>
</dbReference>
<dbReference type="Proteomes" id="UP000823613">
    <property type="component" value="Unassembled WGS sequence"/>
</dbReference>
<evidence type="ECO:0000256" key="1">
    <source>
        <dbReference type="ARBA" id="ARBA00023002"/>
    </source>
</evidence>
<sequence>MEYHQLGNSDLNVSRICLGCMGFGNASGMQNWALGFEDSEKIIKHALDLGINFFDTANCYSNGSSEEFLGRAINKLTSRDKVIIATKVYFNEGKSSKEAIHREVEKSLKRLNTNYIDLLIIHRFDYSTPISETMDALNEVIKEGKVRYIGASAMYAYQFAKMQDYARYHNLNGFASMQDRYNLIYREEEREMMKLLKEENVSSTPYSPLAGGRLSRLWDANTNRSKIDNFAIGKYDSTKDIDLPIVKRAYELSLKYNVPQSAISLAWLLSKDRVASVLLGATKEKYIDDAIKSFDVKLTTEDTNYLEELYVPHKVVGALDKGENI</sequence>
<evidence type="ECO:0000259" key="2">
    <source>
        <dbReference type="Pfam" id="PF00248"/>
    </source>
</evidence>
<proteinExistence type="predicted"/>
<dbReference type="Gene3D" id="3.20.20.100">
    <property type="entry name" value="NADP-dependent oxidoreductase domain"/>
    <property type="match status" value="1"/>
</dbReference>
<dbReference type="PANTHER" id="PTHR43364">
    <property type="entry name" value="NADH-SPECIFIC METHYLGLYOXAL REDUCTASE-RELATED"/>
    <property type="match status" value="1"/>
</dbReference>
<reference evidence="3" key="1">
    <citation type="submission" date="2020-10" db="EMBL/GenBank/DDBJ databases">
        <authorList>
            <person name="Gilroy R."/>
        </authorList>
    </citation>
    <scope>NUCLEOTIDE SEQUENCE</scope>
    <source>
        <strain evidence="3">11159</strain>
    </source>
</reference>
<gene>
    <name evidence="3" type="ORF">IAC58_04720</name>
</gene>
<reference evidence="3" key="2">
    <citation type="journal article" date="2021" name="PeerJ">
        <title>Extensive microbial diversity within the chicken gut microbiome revealed by metagenomics and culture.</title>
        <authorList>
            <person name="Gilroy R."/>
            <person name="Ravi A."/>
            <person name="Getino M."/>
            <person name="Pursley I."/>
            <person name="Horton D.L."/>
            <person name="Alikhan N.F."/>
            <person name="Baker D."/>
            <person name="Gharbi K."/>
            <person name="Hall N."/>
            <person name="Watson M."/>
            <person name="Adriaenssens E.M."/>
            <person name="Foster-Nyarko E."/>
            <person name="Jarju S."/>
            <person name="Secka A."/>
            <person name="Antonio M."/>
            <person name="Oren A."/>
            <person name="Chaudhuri R.R."/>
            <person name="La Ragione R."/>
            <person name="Hildebrand F."/>
            <person name="Pallen M.J."/>
        </authorList>
    </citation>
    <scope>NUCLEOTIDE SEQUENCE</scope>
    <source>
        <strain evidence="3">11159</strain>
    </source>
</reference>
<name>A0A9D9GWQ4_9BACL</name>
<dbReference type="AlphaFoldDB" id="A0A9D9GWQ4"/>
<dbReference type="SUPFAM" id="SSF51430">
    <property type="entry name" value="NAD(P)-linked oxidoreductase"/>
    <property type="match status" value="1"/>
</dbReference>
<dbReference type="Pfam" id="PF00248">
    <property type="entry name" value="Aldo_ket_red"/>
    <property type="match status" value="1"/>
</dbReference>
<comment type="caution">
    <text evidence="3">The sequence shown here is derived from an EMBL/GenBank/DDBJ whole genome shotgun (WGS) entry which is preliminary data.</text>
</comment>
<feature type="domain" description="NADP-dependent oxidoreductase" evidence="2">
    <location>
        <begin position="15"/>
        <end position="310"/>
    </location>
</feature>
<dbReference type="InterPro" id="IPR050523">
    <property type="entry name" value="AKR_Detox_Biosynth"/>
</dbReference>
<dbReference type="CDD" id="cd19079">
    <property type="entry name" value="AKR_EcYajO-like"/>
    <property type="match status" value="1"/>
</dbReference>
<dbReference type="FunFam" id="3.20.20.100:FF:000004">
    <property type="entry name" value="Oxidoreductase, aldo/keto reductase"/>
    <property type="match status" value="1"/>
</dbReference>
<dbReference type="EMBL" id="JADIMY010000093">
    <property type="protein sequence ID" value="MBO8427836.1"/>
    <property type="molecule type" value="Genomic_DNA"/>
</dbReference>
<dbReference type="GO" id="GO:0016491">
    <property type="term" value="F:oxidoreductase activity"/>
    <property type="evidence" value="ECO:0007669"/>
    <property type="project" value="UniProtKB-KW"/>
</dbReference>
<evidence type="ECO:0000313" key="4">
    <source>
        <dbReference type="Proteomes" id="UP000823613"/>
    </source>
</evidence>
<evidence type="ECO:0000313" key="3">
    <source>
        <dbReference type="EMBL" id="MBO8427836.1"/>
    </source>
</evidence>
<organism evidence="3 4">
    <name type="scientific">Candidatus Onthovivens merdipullorum</name>
    <dbReference type="NCBI Taxonomy" id="2840889"/>
    <lineage>
        <taxon>Bacteria</taxon>
        <taxon>Bacillati</taxon>
        <taxon>Bacillota</taxon>
        <taxon>Bacilli</taxon>
        <taxon>Bacillales</taxon>
        <taxon>Candidatus Onthovivens</taxon>
    </lineage>
</organism>
<protein>
    <submittedName>
        <fullName evidence="3">Aldo/keto reductase</fullName>
    </submittedName>
</protein>
<dbReference type="InterPro" id="IPR036812">
    <property type="entry name" value="NAD(P)_OxRdtase_dom_sf"/>
</dbReference>
<accession>A0A9D9GWQ4</accession>
<dbReference type="InterPro" id="IPR020471">
    <property type="entry name" value="AKR"/>
</dbReference>
<dbReference type="GO" id="GO:0005829">
    <property type="term" value="C:cytosol"/>
    <property type="evidence" value="ECO:0007669"/>
    <property type="project" value="UniProtKB-ARBA"/>
</dbReference>
<keyword evidence="1" id="KW-0560">Oxidoreductase</keyword>
<dbReference type="PANTHER" id="PTHR43364:SF4">
    <property type="entry name" value="NAD(P)-LINKED OXIDOREDUCTASE SUPERFAMILY PROTEIN"/>
    <property type="match status" value="1"/>
</dbReference>